<keyword evidence="1" id="KW-1133">Transmembrane helix</keyword>
<feature type="transmembrane region" description="Helical" evidence="1">
    <location>
        <begin position="132"/>
        <end position="150"/>
    </location>
</feature>
<keyword evidence="3" id="KW-1185">Reference proteome</keyword>
<dbReference type="Proteomes" id="UP000292209">
    <property type="component" value="Unassembled WGS sequence"/>
</dbReference>
<feature type="transmembrane region" description="Helical" evidence="1">
    <location>
        <begin position="98"/>
        <end position="120"/>
    </location>
</feature>
<feature type="transmembrane region" description="Helical" evidence="1">
    <location>
        <begin position="37"/>
        <end position="54"/>
    </location>
</feature>
<name>A0A4Q7PCX8_9BACT</name>
<dbReference type="EMBL" id="SGXG01000001">
    <property type="protein sequence ID" value="RZS98253.1"/>
    <property type="molecule type" value="Genomic_DNA"/>
</dbReference>
<protein>
    <submittedName>
        <fullName evidence="2">Uncharacterized protein</fullName>
    </submittedName>
</protein>
<dbReference type="RefSeq" id="WP_130276987.1">
    <property type="nucleotide sequence ID" value="NZ_SGXG01000001.1"/>
</dbReference>
<keyword evidence="1" id="KW-0472">Membrane</keyword>
<reference evidence="2 3" key="1">
    <citation type="submission" date="2019-02" db="EMBL/GenBank/DDBJ databases">
        <title>Genomic Encyclopedia of Archaeal and Bacterial Type Strains, Phase II (KMG-II): from individual species to whole genera.</title>
        <authorList>
            <person name="Goeker M."/>
        </authorList>
    </citation>
    <scope>NUCLEOTIDE SEQUENCE [LARGE SCALE GENOMIC DNA]</scope>
    <source>
        <strain evidence="2 3">DSM 21411</strain>
    </source>
</reference>
<feature type="transmembrane region" description="Helical" evidence="1">
    <location>
        <begin position="307"/>
        <end position="326"/>
    </location>
</feature>
<feature type="transmembrane region" description="Helical" evidence="1">
    <location>
        <begin position="75"/>
        <end position="92"/>
    </location>
</feature>
<sequence length="391" mass="44888">MDFLFWILIIFAGHRIVNSNAARHGLNAKHKNTLIQLFYWHMLIGLAYAFYAKGTDASFYWNGFGNRGFVGETWFSFYGISTTFMFFLNFPFSQVLGLSYWTGSLLYSLVGYVGFVYLFLIIKENFPANIRLFGYALFPLILFLPNLHFWSSGVGKDSLSFFCIAGFFYALTSPNKRVLLLMLTFILLYHVRPHMALIMVVGGGAALLFSGDLKPLQKAFAIFVLVIGSFFIYDRVFSFLGIDDPSNLEAFEEKAEFYSHHLATSRVGSAVDISSYSFPMRLFTYLYRPLFIDAHNFATLLSSFENFFYLLLTFTAIYKGNIINAFKKSPMVIKAGLFSFVMAALAFSNSLSNLGIIMRMKNMTMIYFLLFLFFAMSLKVFETRVKREKRR</sequence>
<evidence type="ECO:0000313" key="3">
    <source>
        <dbReference type="Proteomes" id="UP000292209"/>
    </source>
</evidence>
<proteinExistence type="predicted"/>
<feature type="transmembrane region" description="Helical" evidence="1">
    <location>
        <begin position="364"/>
        <end position="381"/>
    </location>
</feature>
<evidence type="ECO:0000313" key="2">
    <source>
        <dbReference type="EMBL" id="RZS98253.1"/>
    </source>
</evidence>
<keyword evidence="1" id="KW-0812">Transmembrane</keyword>
<dbReference type="AlphaFoldDB" id="A0A4Q7PCX8"/>
<evidence type="ECO:0000256" key="1">
    <source>
        <dbReference type="SAM" id="Phobius"/>
    </source>
</evidence>
<dbReference type="OrthoDB" id="975915at2"/>
<accession>A0A4Q7PCX8</accession>
<feature type="transmembrane region" description="Helical" evidence="1">
    <location>
        <begin position="178"/>
        <end position="208"/>
    </location>
</feature>
<feature type="transmembrane region" description="Helical" evidence="1">
    <location>
        <begin position="338"/>
        <end position="358"/>
    </location>
</feature>
<organism evidence="2 3">
    <name type="scientific">Cecembia calidifontis</name>
    <dbReference type="NCBI Taxonomy" id="1187080"/>
    <lineage>
        <taxon>Bacteria</taxon>
        <taxon>Pseudomonadati</taxon>
        <taxon>Bacteroidota</taxon>
        <taxon>Cytophagia</taxon>
        <taxon>Cytophagales</taxon>
        <taxon>Cyclobacteriaceae</taxon>
        <taxon>Cecembia</taxon>
    </lineage>
</organism>
<comment type="caution">
    <text evidence="2">The sequence shown here is derived from an EMBL/GenBank/DDBJ whole genome shotgun (WGS) entry which is preliminary data.</text>
</comment>
<gene>
    <name evidence="2" type="ORF">BC751_3893</name>
</gene>
<feature type="transmembrane region" description="Helical" evidence="1">
    <location>
        <begin position="220"/>
        <end position="242"/>
    </location>
</feature>